<feature type="compositionally biased region" description="Low complexity" evidence="1">
    <location>
        <begin position="169"/>
        <end position="188"/>
    </location>
</feature>
<protein>
    <submittedName>
        <fullName evidence="4">Sporulation related domain-containing protein</fullName>
    </submittedName>
</protein>
<evidence type="ECO:0000313" key="4">
    <source>
        <dbReference type="EMBL" id="SFW49950.1"/>
    </source>
</evidence>
<dbReference type="PROSITE" id="PS51724">
    <property type="entry name" value="SPOR"/>
    <property type="match status" value="1"/>
</dbReference>
<dbReference type="Pfam" id="PF05036">
    <property type="entry name" value="SPOR"/>
    <property type="match status" value="1"/>
</dbReference>
<dbReference type="RefSeq" id="WP_072311867.1">
    <property type="nucleotide sequence ID" value="NZ_FPIW01000025.1"/>
</dbReference>
<accession>A0AA94HSZ1</accession>
<evidence type="ECO:0000256" key="2">
    <source>
        <dbReference type="SAM" id="Phobius"/>
    </source>
</evidence>
<sequence length="294" mass="30746">MPPPLRRPRQKSAPASNDKRRFTLRLSVPMVSLLGLVLMAAVGWSFFMGFMVGRGQNPEQRVEQMTGLQLDGQGRQNGLRGQHAPQAAEVVDPAVSGALAGTGTEAAANAASAQPAGTPAAAGQTGPPPSAAETGTPAGNQEAGAGTDYPFERPSGESLAAWGIKQPRPGAQSGEQAAAQAAPNARNAVTPNTAPGQGKAPGTTVAQEQLYDYVFQVAAFKGEDDADRLRKRLEGRGLRTRLQKSGKVQLVMVNLRGTELDAANLREELKRMKLGAPIQASKKAVPGKSRKTGR</sequence>
<feature type="compositionally biased region" description="Low complexity" evidence="1">
    <location>
        <begin position="106"/>
        <end position="125"/>
    </location>
</feature>
<keyword evidence="2" id="KW-0472">Membrane</keyword>
<feature type="region of interest" description="Disordered" evidence="1">
    <location>
        <begin position="106"/>
        <end position="202"/>
    </location>
</feature>
<comment type="caution">
    <text evidence="4">The sequence shown here is derived from an EMBL/GenBank/DDBJ whole genome shotgun (WGS) entry which is preliminary data.</text>
</comment>
<dbReference type="AlphaFoldDB" id="A0AA94HSZ1"/>
<evidence type="ECO:0000259" key="3">
    <source>
        <dbReference type="PROSITE" id="PS51724"/>
    </source>
</evidence>
<proteinExistence type="predicted"/>
<dbReference type="Proteomes" id="UP000182680">
    <property type="component" value="Unassembled WGS sequence"/>
</dbReference>
<dbReference type="InterPro" id="IPR007730">
    <property type="entry name" value="SPOR-like_dom"/>
</dbReference>
<reference evidence="5" key="1">
    <citation type="submission" date="2016-11" db="EMBL/GenBank/DDBJ databases">
        <authorList>
            <person name="Jaros S."/>
            <person name="Januszkiewicz K."/>
            <person name="Wedrychowicz H."/>
        </authorList>
    </citation>
    <scope>NUCLEOTIDE SEQUENCE [LARGE SCALE GENOMIC DNA]</scope>
    <source>
        <strain evidence="5">DSM 7057</strain>
    </source>
</reference>
<name>A0AA94HSZ1_DESDE</name>
<dbReference type="Gene3D" id="3.30.70.1070">
    <property type="entry name" value="Sporulation related repeat"/>
    <property type="match status" value="1"/>
</dbReference>
<feature type="domain" description="SPOR" evidence="3">
    <location>
        <begin position="207"/>
        <end position="283"/>
    </location>
</feature>
<dbReference type="InterPro" id="IPR036680">
    <property type="entry name" value="SPOR-like_sf"/>
</dbReference>
<organism evidence="4 5">
    <name type="scientific">Desulfovibrio desulfuricans</name>
    <dbReference type="NCBI Taxonomy" id="876"/>
    <lineage>
        <taxon>Bacteria</taxon>
        <taxon>Pseudomonadati</taxon>
        <taxon>Thermodesulfobacteriota</taxon>
        <taxon>Desulfovibrionia</taxon>
        <taxon>Desulfovibrionales</taxon>
        <taxon>Desulfovibrionaceae</taxon>
        <taxon>Desulfovibrio</taxon>
    </lineage>
</organism>
<gene>
    <name evidence="4" type="ORF">SAMN02910291_01564</name>
</gene>
<evidence type="ECO:0000313" key="5">
    <source>
        <dbReference type="Proteomes" id="UP000182680"/>
    </source>
</evidence>
<dbReference type="SUPFAM" id="SSF110997">
    <property type="entry name" value="Sporulation related repeat"/>
    <property type="match status" value="1"/>
</dbReference>
<feature type="transmembrane region" description="Helical" evidence="2">
    <location>
        <begin position="26"/>
        <end position="52"/>
    </location>
</feature>
<keyword evidence="2" id="KW-1133">Transmembrane helix</keyword>
<evidence type="ECO:0000256" key="1">
    <source>
        <dbReference type="SAM" id="MobiDB-lite"/>
    </source>
</evidence>
<dbReference type="GO" id="GO:0042834">
    <property type="term" value="F:peptidoglycan binding"/>
    <property type="evidence" value="ECO:0007669"/>
    <property type="project" value="InterPro"/>
</dbReference>
<dbReference type="EMBL" id="FPIW01000025">
    <property type="protein sequence ID" value="SFW49950.1"/>
    <property type="molecule type" value="Genomic_DNA"/>
</dbReference>
<keyword evidence="2" id="KW-0812">Transmembrane</keyword>